<reference evidence="2 3" key="1">
    <citation type="submission" date="2019-12" db="EMBL/GenBank/DDBJ databases">
        <title>Whole genome sequencing of endophytic Actinobacterium Micromonospora sp. MPMI6T.</title>
        <authorList>
            <person name="Evv R."/>
            <person name="Podile A.R."/>
        </authorList>
    </citation>
    <scope>NUCLEOTIDE SEQUENCE [LARGE SCALE GENOMIC DNA]</scope>
    <source>
        <strain evidence="2 3">MPMI6</strain>
    </source>
</reference>
<feature type="transmembrane region" description="Helical" evidence="1">
    <location>
        <begin position="12"/>
        <end position="32"/>
    </location>
</feature>
<dbReference type="Proteomes" id="UP000823521">
    <property type="component" value="Unassembled WGS sequence"/>
</dbReference>
<comment type="caution">
    <text evidence="2">The sequence shown here is derived from an EMBL/GenBank/DDBJ whole genome shotgun (WGS) entry which is preliminary data.</text>
</comment>
<organism evidence="2 3">
    <name type="scientific">Micromonospora echinofusca</name>
    <dbReference type="NCBI Taxonomy" id="47858"/>
    <lineage>
        <taxon>Bacteria</taxon>
        <taxon>Bacillati</taxon>
        <taxon>Actinomycetota</taxon>
        <taxon>Actinomycetes</taxon>
        <taxon>Micromonosporales</taxon>
        <taxon>Micromonosporaceae</taxon>
        <taxon>Micromonospora</taxon>
    </lineage>
</organism>
<keyword evidence="3" id="KW-1185">Reference proteome</keyword>
<proteinExistence type="predicted"/>
<keyword evidence="1" id="KW-1133">Transmembrane helix</keyword>
<dbReference type="EMBL" id="WVUH01000019">
    <property type="protein sequence ID" value="MBO4205249.1"/>
    <property type="molecule type" value="Genomic_DNA"/>
</dbReference>
<protein>
    <submittedName>
        <fullName evidence="2">Uncharacterized protein</fullName>
    </submittedName>
</protein>
<gene>
    <name evidence="2" type="ORF">GSF22_04375</name>
</gene>
<evidence type="ECO:0000313" key="2">
    <source>
        <dbReference type="EMBL" id="MBO4205249.1"/>
    </source>
</evidence>
<keyword evidence="1" id="KW-0812">Transmembrane</keyword>
<accession>A0ABS3VLJ1</accession>
<name>A0ABS3VLJ1_MICEH</name>
<keyword evidence="1" id="KW-0472">Membrane</keyword>
<evidence type="ECO:0000256" key="1">
    <source>
        <dbReference type="SAM" id="Phobius"/>
    </source>
</evidence>
<evidence type="ECO:0000313" key="3">
    <source>
        <dbReference type="Proteomes" id="UP000823521"/>
    </source>
</evidence>
<dbReference type="RefSeq" id="WP_208811435.1">
    <property type="nucleotide sequence ID" value="NZ_WVUH01000019.1"/>
</dbReference>
<sequence length="180" mass="19985">MARPSAAEWLQAFGAVASLLISVVAVVVALSGQHAQNQREKSRYATRVSAWFDDVAAEGPSLTIVMQNRSPVPVHLLALYVDYLDGGDRDDIARYSWDAWHELPPCSTVRIDAPFDGPRPHSYLRFVFRENATTWLNDNLGVHEVDGLRLVPDLPFDGRERTQPSRVVDVREASDCGVDG</sequence>